<reference evidence="2" key="1">
    <citation type="journal article" date="2019" name="Int. J. Syst. Evol. Microbiol.">
        <title>The Global Catalogue of Microorganisms (GCM) 10K type strain sequencing project: providing services to taxonomists for standard genome sequencing and annotation.</title>
        <authorList>
            <consortium name="The Broad Institute Genomics Platform"/>
            <consortium name="The Broad Institute Genome Sequencing Center for Infectious Disease"/>
            <person name="Wu L."/>
            <person name="Ma J."/>
        </authorList>
    </citation>
    <scope>NUCLEOTIDE SEQUENCE [LARGE SCALE GENOMIC DNA]</scope>
    <source>
        <strain evidence="2">CCUG 60529</strain>
    </source>
</reference>
<name>A0ABW3BNM9_9FLAO</name>
<accession>A0ABW3BNM9</accession>
<keyword evidence="2" id="KW-1185">Reference proteome</keyword>
<dbReference type="RefSeq" id="WP_379939135.1">
    <property type="nucleotide sequence ID" value="NZ_JBHTIB010000002.1"/>
</dbReference>
<proteinExistence type="predicted"/>
<sequence>MKLVFKKIFFLVIFSGIILTILNLTTFKNMFFSDKVYVLFDNKIDMERIINWEVYSDMFPKNFNPKKVNVDITELLKLNQKQKFQFDSIINLYYKYPQKTIKVNNGIKDYSISIDTNFLVGFKVLNKKKIKKSKVKDLNFISIDSVIQLIPDVHNGQIKKIEFYIVDKEKDNIIIHHVNPYIIEYN</sequence>
<comment type="caution">
    <text evidence="1">The sequence shown here is derived from an EMBL/GenBank/DDBJ whole genome shotgun (WGS) entry which is preliminary data.</text>
</comment>
<gene>
    <name evidence="1" type="ORF">ACFQ0I_02780</name>
</gene>
<organism evidence="1 2">
    <name type="scientific">Mariniflexile aquimaris</name>
    <dbReference type="NCBI Taxonomy" id="881009"/>
    <lineage>
        <taxon>Bacteria</taxon>
        <taxon>Pseudomonadati</taxon>
        <taxon>Bacteroidota</taxon>
        <taxon>Flavobacteriia</taxon>
        <taxon>Flavobacteriales</taxon>
        <taxon>Flavobacteriaceae</taxon>
        <taxon>Mariniflexile</taxon>
    </lineage>
</organism>
<protein>
    <submittedName>
        <fullName evidence="1">Uncharacterized protein</fullName>
    </submittedName>
</protein>
<evidence type="ECO:0000313" key="1">
    <source>
        <dbReference type="EMBL" id="MFD0834675.1"/>
    </source>
</evidence>
<evidence type="ECO:0000313" key="2">
    <source>
        <dbReference type="Proteomes" id="UP001597011"/>
    </source>
</evidence>
<dbReference type="Proteomes" id="UP001597011">
    <property type="component" value="Unassembled WGS sequence"/>
</dbReference>
<dbReference type="EMBL" id="JBHTIB010000002">
    <property type="protein sequence ID" value="MFD0834675.1"/>
    <property type="molecule type" value="Genomic_DNA"/>
</dbReference>